<dbReference type="Proteomes" id="UP000218366">
    <property type="component" value="Unassembled WGS sequence"/>
</dbReference>
<dbReference type="InterPro" id="IPR018490">
    <property type="entry name" value="cNMP-bd_dom_sf"/>
</dbReference>
<keyword evidence="2" id="KW-0238">DNA-binding</keyword>
<dbReference type="InterPro" id="IPR012318">
    <property type="entry name" value="HTH_CRP"/>
</dbReference>
<dbReference type="GO" id="GO:0003677">
    <property type="term" value="F:DNA binding"/>
    <property type="evidence" value="ECO:0007669"/>
    <property type="project" value="UniProtKB-KW"/>
</dbReference>
<sequence length="239" mass="27202">MIDHHLAKLRARSVLSREEEEAIRSSVARIEDYPADRIVVPSHRSLDHSTLLLDGIMCRSKALLNGERQITELHVAGDFADLHSFTLKYLDHEVLTLTRCRAAIVPHEALRAITERFPGLARIYWFATNLDAAIQREWAVSLGRRPARARLAALFCELQVRLEIVGLTEGPYFDLPLTQTDLAECMGLTNVHVNRTLRDLKQEGLLAFRSGRAHVIDRDRLRSVAEFDPAYLYLGREAR</sequence>
<protein>
    <submittedName>
        <fullName evidence="5">Crp/Fnr family transcriptional regulator</fullName>
    </submittedName>
</protein>
<feature type="domain" description="HTH crp-type" evidence="4">
    <location>
        <begin position="145"/>
        <end position="219"/>
    </location>
</feature>
<dbReference type="Gene3D" id="1.10.10.10">
    <property type="entry name" value="Winged helix-like DNA-binding domain superfamily/Winged helix DNA-binding domain"/>
    <property type="match status" value="1"/>
</dbReference>
<comment type="caution">
    <text evidence="5">The sequence shown here is derived from an EMBL/GenBank/DDBJ whole genome shotgun (WGS) entry which is preliminary data.</text>
</comment>
<reference evidence="5 6" key="1">
    <citation type="submission" date="2017-09" db="EMBL/GenBank/DDBJ databases">
        <title>Sphingomonas spermidinifaciens 9NM-10, whole genome shotgun sequence.</title>
        <authorList>
            <person name="Feng G."/>
            <person name="Zhu H."/>
        </authorList>
    </citation>
    <scope>NUCLEOTIDE SEQUENCE [LARGE SCALE GENOMIC DNA]</scope>
    <source>
        <strain evidence="5 6">9NM-10</strain>
    </source>
</reference>
<proteinExistence type="predicted"/>
<dbReference type="SUPFAM" id="SSF51206">
    <property type="entry name" value="cAMP-binding domain-like"/>
    <property type="match status" value="1"/>
</dbReference>
<dbReference type="EMBL" id="NWMW01000003">
    <property type="protein sequence ID" value="PCD01797.1"/>
    <property type="molecule type" value="Genomic_DNA"/>
</dbReference>
<evidence type="ECO:0000259" key="4">
    <source>
        <dbReference type="PROSITE" id="PS51063"/>
    </source>
</evidence>
<dbReference type="OrthoDB" id="6155297at2"/>
<dbReference type="SMART" id="SM00419">
    <property type="entry name" value="HTH_CRP"/>
    <property type="match status" value="1"/>
</dbReference>
<name>A0A2A4B181_9SPHN</name>
<dbReference type="InterPro" id="IPR014710">
    <property type="entry name" value="RmlC-like_jellyroll"/>
</dbReference>
<organism evidence="5 6">
    <name type="scientific">Sphingomonas spermidinifaciens</name>
    <dbReference type="NCBI Taxonomy" id="1141889"/>
    <lineage>
        <taxon>Bacteria</taxon>
        <taxon>Pseudomonadati</taxon>
        <taxon>Pseudomonadota</taxon>
        <taxon>Alphaproteobacteria</taxon>
        <taxon>Sphingomonadales</taxon>
        <taxon>Sphingomonadaceae</taxon>
        <taxon>Sphingomonas</taxon>
    </lineage>
</organism>
<keyword evidence="1" id="KW-0805">Transcription regulation</keyword>
<evidence type="ECO:0000313" key="6">
    <source>
        <dbReference type="Proteomes" id="UP000218366"/>
    </source>
</evidence>
<dbReference type="Pfam" id="PF13545">
    <property type="entry name" value="HTH_Crp_2"/>
    <property type="match status" value="1"/>
</dbReference>
<dbReference type="PROSITE" id="PS51063">
    <property type="entry name" value="HTH_CRP_2"/>
    <property type="match status" value="1"/>
</dbReference>
<dbReference type="GO" id="GO:0006355">
    <property type="term" value="P:regulation of DNA-templated transcription"/>
    <property type="evidence" value="ECO:0007669"/>
    <property type="project" value="InterPro"/>
</dbReference>
<dbReference type="AlphaFoldDB" id="A0A2A4B181"/>
<gene>
    <name evidence="5" type="ORF">COC42_17005</name>
</gene>
<keyword evidence="3" id="KW-0804">Transcription</keyword>
<dbReference type="InterPro" id="IPR036390">
    <property type="entry name" value="WH_DNA-bd_sf"/>
</dbReference>
<dbReference type="SUPFAM" id="SSF46785">
    <property type="entry name" value="Winged helix' DNA-binding domain"/>
    <property type="match status" value="1"/>
</dbReference>
<keyword evidence="6" id="KW-1185">Reference proteome</keyword>
<accession>A0A2A4B181</accession>
<dbReference type="Gene3D" id="2.60.120.10">
    <property type="entry name" value="Jelly Rolls"/>
    <property type="match status" value="1"/>
</dbReference>
<evidence type="ECO:0000256" key="1">
    <source>
        <dbReference type="ARBA" id="ARBA00023015"/>
    </source>
</evidence>
<evidence type="ECO:0000256" key="3">
    <source>
        <dbReference type="ARBA" id="ARBA00023163"/>
    </source>
</evidence>
<evidence type="ECO:0000313" key="5">
    <source>
        <dbReference type="EMBL" id="PCD01797.1"/>
    </source>
</evidence>
<dbReference type="InterPro" id="IPR036388">
    <property type="entry name" value="WH-like_DNA-bd_sf"/>
</dbReference>
<evidence type="ECO:0000256" key="2">
    <source>
        <dbReference type="ARBA" id="ARBA00023125"/>
    </source>
</evidence>